<dbReference type="InterPro" id="IPR009057">
    <property type="entry name" value="Homeodomain-like_sf"/>
</dbReference>
<evidence type="ECO:0000256" key="1">
    <source>
        <dbReference type="ARBA" id="ARBA00023015"/>
    </source>
</evidence>
<gene>
    <name evidence="5" type="ORF">GN277_20285</name>
</gene>
<dbReference type="Pfam" id="PF02311">
    <property type="entry name" value="AraC_binding"/>
    <property type="match status" value="1"/>
</dbReference>
<dbReference type="PANTHER" id="PTHR43280">
    <property type="entry name" value="ARAC-FAMILY TRANSCRIPTIONAL REGULATOR"/>
    <property type="match status" value="1"/>
</dbReference>
<proteinExistence type="predicted"/>
<dbReference type="RefSeq" id="WP_159753047.1">
    <property type="nucleotide sequence ID" value="NZ_WUQX01000001.1"/>
</dbReference>
<dbReference type="GO" id="GO:0003700">
    <property type="term" value="F:DNA-binding transcription factor activity"/>
    <property type="evidence" value="ECO:0007669"/>
    <property type="project" value="InterPro"/>
</dbReference>
<sequence>MSKKRKPKIEFRYYRMPEGSPLLALLGQRWVQTYGRDIDYLHFHNYLEIGYCYEGEGTLTLGERDYRYTGGEISIIPKNYPHTTNSDPGTVSKWEYVFVDVEGLLDELYQKGGNVKRMKYLLHRINSQAIFRGIEEAPGIAKMVRGILDIMRDTKEFYLEEAKGLMVALLVCIARENPDDKGPVEISGKITIPVSRALDYITLHYMEPLKVEELAKWCHISETHFRRVFSTYMHMGPLEYINLVRVQTACNYLKNTDESMADIAGKCGFTTLSTFNRNFKQVTGVSPSEWRKRPENYEQQLLKYWIHSEEGW</sequence>
<keyword evidence="3" id="KW-0804">Transcription</keyword>
<dbReference type="Gene3D" id="2.60.120.10">
    <property type="entry name" value="Jelly Rolls"/>
    <property type="match status" value="1"/>
</dbReference>
<dbReference type="CDD" id="cd02208">
    <property type="entry name" value="cupin_RmlC-like"/>
    <property type="match status" value="1"/>
</dbReference>
<feature type="domain" description="HTH araC/xylS-type" evidence="4">
    <location>
        <begin position="195"/>
        <end position="293"/>
    </location>
</feature>
<dbReference type="InterPro" id="IPR003313">
    <property type="entry name" value="AraC-bd"/>
</dbReference>
<dbReference type="EMBL" id="WUQX01000001">
    <property type="protein sequence ID" value="MXP77603.1"/>
    <property type="molecule type" value="Genomic_DNA"/>
</dbReference>
<dbReference type="SMART" id="SM00342">
    <property type="entry name" value="HTH_ARAC"/>
    <property type="match status" value="1"/>
</dbReference>
<evidence type="ECO:0000313" key="6">
    <source>
        <dbReference type="Proteomes" id="UP000460412"/>
    </source>
</evidence>
<dbReference type="PROSITE" id="PS01124">
    <property type="entry name" value="HTH_ARAC_FAMILY_2"/>
    <property type="match status" value="1"/>
</dbReference>
<dbReference type="InterPro" id="IPR014710">
    <property type="entry name" value="RmlC-like_jellyroll"/>
</dbReference>
<dbReference type="SUPFAM" id="SSF46689">
    <property type="entry name" value="Homeodomain-like"/>
    <property type="match status" value="2"/>
</dbReference>
<keyword evidence="1" id="KW-0805">Transcription regulation</keyword>
<evidence type="ECO:0000313" key="5">
    <source>
        <dbReference type="EMBL" id="MXP77603.1"/>
    </source>
</evidence>
<evidence type="ECO:0000259" key="4">
    <source>
        <dbReference type="PROSITE" id="PS01124"/>
    </source>
</evidence>
<accession>A0A7X3MJI9</accession>
<name>A0A7X3MJI9_9FIRM</name>
<dbReference type="SUPFAM" id="SSF51215">
    <property type="entry name" value="Regulatory protein AraC"/>
    <property type="match status" value="1"/>
</dbReference>
<organism evidence="5 6">
    <name type="scientific">Sporofaciens musculi</name>
    <dbReference type="NCBI Taxonomy" id="2681861"/>
    <lineage>
        <taxon>Bacteria</taxon>
        <taxon>Bacillati</taxon>
        <taxon>Bacillota</taxon>
        <taxon>Clostridia</taxon>
        <taxon>Lachnospirales</taxon>
        <taxon>Lachnospiraceae</taxon>
        <taxon>Sporofaciens</taxon>
    </lineage>
</organism>
<protein>
    <submittedName>
        <fullName evidence="5">Helix-turn-helix domain-containing protein</fullName>
    </submittedName>
</protein>
<evidence type="ECO:0000256" key="2">
    <source>
        <dbReference type="ARBA" id="ARBA00023125"/>
    </source>
</evidence>
<dbReference type="PRINTS" id="PR00032">
    <property type="entry name" value="HTHARAC"/>
</dbReference>
<dbReference type="Gene3D" id="1.10.10.60">
    <property type="entry name" value="Homeodomain-like"/>
    <property type="match status" value="2"/>
</dbReference>
<evidence type="ECO:0000256" key="3">
    <source>
        <dbReference type="ARBA" id="ARBA00023163"/>
    </source>
</evidence>
<dbReference type="AlphaFoldDB" id="A0A7X3MJI9"/>
<dbReference type="PANTHER" id="PTHR43280:SF2">
    <property type="entry name" value="HTH-TYPE TRANSCRIPTIONAL REGULATOR EXSA"/>
    <property type="match status" value="1"/>
</dbReference>
<dbReference type="InterPro" id="IPR037923">
    <property type="entry name" value="HTH-like"/>
</dbReference>
<dbReference type="Proteomes" id="UP000460412">
    <property type="component" value="Unassembled WGS sequence"/>
</dbReference>
<keyword evidence="6" id="KW-1185">Reference proteome</keyword>
<dbReference type="InterPro" id="IPR020449">
    <property type="entry name" value="Tscrpt_reg_AraC-type_HTH"/>
</dbReference>
<dbReference type="GO" id="GO:0043565">
    <property type="term" value="F:sequence-specific DNA binding"/>
    <property type="evidence" value="ECO:0007669"/>
    <property type="project" value="InterPro"/>
</dbReference>
<dbReference type="InterPro" id="IPR018060">
    <property type="entry name" value="HTH_AraC"/>
</dbReference>
<comment type="caution">
    <text evidence="5">The sequence shown here is derived from an EMBL/GenBank/DDBJ whole genome shotgun (WGS) entry which is preliminary data.</text>
</comment>
<keyword evidence="2" id="KW-0238">DNA-binding</keyword>
<reference evidence="5 6" key="1">
    <citation type="submission" date="2019-12" db="EMBL/GenBank/DDBJ databases">
        <title>Sporaefaciens musculi gen. nov., sp. nov., a novel bacterium isolated from the caecum of an obese mouse.</title>
        <authorList>
            <person name="Rasmussen T.S."/>
            <person name="Streidl T."/>
            <person name="Hitch T.C.A."/>
            <person name="Wortmann E."/>
            <person name="Deptula P."/>
            <person name="Hansen M."/>
            <person name="Nielsen D.S."/>
            <person name="Clavel T."/>
            <person name="Vogensen F.K."/>
        </authorList>
    </citation>
    <scope>NUCLEOTIDE SEQUENCE [LARGE SCALE GENOMIC DNA]</scope>
    <source>
        <strain evidence="5 6">WCA-9-b2</strain>
    </source>
</reference>
<dbReference type="Pfam" id="PF12833">
    <property type="entry name" value="HTH_18"/>
    <property type="match status" value="1"/>
</dbReference>